<dbReference type="SUPFAM" id="SSF56436">
    <property type="entry name" value="C-type lectin-like"/>
    <property type="match status" value="1"/>
</dbReference>
<protein>
    <submittedName>
        <fullName evidence="2">Aggrecan core protein-like protein</fullName>
    </submittedName>
</protein>
<feature type="non-terminal residue" evidence="2">
    <location>
        <position position="105"/>
    </location>
</feature>
<dbReference type="OrthoDB" id="6337382at2759"/>
<proteinExistence type="predicted"/>
<accession>A0A443RSY2</accession>
<gene>
    <name evidence="2" type="ORF">B4U80_14612</name>
</gene>
<reference evidence="2 3" key="1">
    <citation type="journal article" date="2018" name="Gigascience">
        <title>Genomes of trombidid mites reveal novel predicted allergens and laterally-transferred genes associated with secondary metabolism.</title>
        <authorList>
            <person name="Dong X."/>
            <person name="Chaisiri K."/>
            <person name="Xia D."/>
            <person name="Armstrong S.D."/>
            <person name="Fang Y."/>
            <person name="Donnelly M.J."/>
            <person name="Kadowaki T."/>
            <person name="McGarry J.W."/>
            <person name="Darby A.C."/>
            <person name="Makepeace B.L."/>
        </authorList>
    </citation>
    <scope>NUCLEOTIDE SEQUENCE [LARGE SCALE GENOMIC DNA]</scope>
    <source>
        <strain evidence="2">UoL-UT</strain>
    </source>
</reference>
<dbReference type="PROSITE" id="PS50041">
    <property type="entry name" value="C_TYPE_LECTIN_2"/>
    <property type="match status" value="1"/>
</dbReference>
<organism evidence="2 3">
    <name type="scientific">Leptotrombidium deliense</name>
    <dbReference type="NCBI Taxonomy" id="299467"/>
    <lineage>
        <taxon>Eukaryota</taxon>
        <taxon>Metazoa</taxon>
        <taxon>Ecdysozoa</taxon>
        <taxon>Arthropoda</taxon>
        <taxon>Chelicerata</taxon>
        <taxon>Arachnida</taxon>
        <taxon>Acari</taxon>
        <taxon>Acariformes</taxon>
        <taxon>Trombidiformes</taxon>
        <taxon>Prostigmata</taxon>
        <taxon>Anystina</taxon>
        <taxon>Parasitengona</taxon>
        <taxon>Trombiculoidea</taxon>
        <taxon>Trombiculidae</taxon>
        <taxon>Leptotrombidium</taxon>
    </lineage>
</organism>
<dbReference type="Pfam" id="PF00059">
    <property type="entry name" value="Lectin_C"/>
    <property type="match status" value="1"/>
</dbReference>
<dbReference type="Proteomes" id="UP000288716">
    <property type="component" value="Unassembled WGS sequence"/>
</dbReference>
<dbReference type="VEuPathDB" id="VectorBase:LDEU013599"/>
<dbReference type="PANTHER" id="PTHR45710:SF26">
    <property type="entry name" value="RH26557P"/>
    <property type="match status" value="1"/>
</dbReference>
<dbReference type="InterPro" id="IPR050828">
    <property type="entry name" value="C-type_lectin/matrix_domain"/>
</dbReference>
<comment type="caution">
    <text evidence="2">The sequence shown here is derived from an EMBL/GenBank/DDBJ whole genome shotgun (WGS) entry which is preliminary data.</text>
</comment>
<dbReference type="InterPro" id="IPR001304">
    <property type="entry name" value="C-type_lectin-like"/>
</dbReference>
<evidence type="ECO:0000259" key="1">
    <source>
        <dbReference type="PROSITE" id="PS50041"/>
    </source>
</evidence>
<dbReference type="InterPro" id="IPR016186">
    <property type="entry name" value="C-type_lectin-like/link_sf"/>
</dbReference>
<name>A0A443RSY2_9ACAR</name>
<dbReference type="EMBL" id="NCKV01039708">
    <property type="protein sequence ID" value="RWS18441.1"/>
    <property type="molecule type" value="Genomic_DNA"/>
</dbReference>
<feature type="domain" description="C-type lectin" evidence="1">
    <location>
        <begin position="32"/>
        <end position="105"/>
    </location>
</feature>
<evidence type="ECO:0000313" key="2">
    <source>
        <dbReference type="EMBL" id="RWS18441.1"/>
    </source>
</evidence>
<evidence type="ECO:0000313" key="3">
    <source>
        <dbReference type="Proteomes" id="UP000288716"/>
    </source>
</evidence>
<keyword evidence="3" id="KW-1185">Reference proteome</keyword>
<dbReference type="PANTHER" id="PTHR45710">
    <property type="entry name" value="C-TYPE LECTIN DOMAIN-CONTAINING PROTEIN 180"/>
    <property type="match status" value="1"/>
</dbReference>
<dbReference type="Gene3D" id="3.10.100.10">
    <property type="entry name" value="Mannose-Binding Protein A, subunit A"/>
    <property type="match status" value="1"/>
</dbReference>
<dbReference type="InterPro" id="IPR016187">
    <property type="entry name" value="CTDL_fold"/>
</dbReference>
<sequence length="105" mass="12672">MNYLWPFRYIVVVVEIINICSAIDCKNGWFRFKDKCYWKNDTRVTRDENLRNCEEMSAHLVSIASHEETEFIAQMTGEQYYWLSAYRVHFGSDVYKWTENVPYHA</sequence>
<dbReference type="AlphaFoldDB" id="A0A443RSY2"/>